<feature type="region of interest" description="Disordered" evidence="1">
    <location>
        <begin position="172"/>
        <end position="197"/>
    </location>
</feature>
<reference evidence="2" key="1">
    <citation type="journal article" date="2020" name="Nature">
        <title>Giant virus diversity and host interactions through global metagenomics.</title>
        <authorList>
            <person name="Schulz F."/>
            <person name="Roux S."/>
            <person name="Paez-Espino D."/>
            <person name="Jungbluth S."/>
            <person name="Walsh D.A."/>
            <person name="Denef V.J."/>
            <person name="McMahon K.D."/>
            <person name="Konstantinidis K.T."/>
            <person name="Eloe-Fadrosh E.A."/>
            <person name="Kyrpides N.C."/>
            <person name="Woyke T."/>
        </authorList>
    </citation>
    <scope>NUCLEOTIDE SEQUENCE</scope>
    <source>
        <strain evidence="2">GVMAG-M-3300023184-72</strain>
    </source>
</reference>
<proteinExistence type="predicted"/>
<evidence type="ECO:0000256" key="1">
    <source>
        <dbReference type="SAM" id="MobiDB-lite"/>
    </source>
</evidence>
<evidence type="ECO:0000313" key="2">
    <source>
        <dbReference type="EMBL" id="QHT91099.1"/>
    </source>
</evidence>
<accession>A0A6C0IE99</accession>
<dbReference type="AlphaFoldDB" id="A0A6C0IE99"/>
<organism evidence="2">
    <name type="scientific">viral metagenome</name>
    <dbReference type="NCBI Taxonomy" id="1070528"/>
    <lineage>
        <taxon>unclassified sequences</taxon>
        <taxon>metagenomes</taxon>
        <taxon>organismal metagenomes</taxon>
    </lineage>
</organism>
<sequence length="328" mass="37754">MSENKSNNFNTEPLLKEIENVINNGIHKILNEYVDKYTLMEQTHKQIVQLATGVSIESQNNFDIVNSISKNTENNKNITSHQVELNDKLQVKMDTLEKFIYPLLDNILTKLTTLTNEINSIKLLPPTTSSEISNPIPVPSPITHICICDKQILKNASVSSSEKENIQLEIIEESNEEEEYTGEDLESEEEEEHEEEVQQVKEVKDEKEVIVIDDDESEEEEELAEEVKKVIVIKEEKVTEKVVEKVVVVKKESVEEVIVTDDDVETEEDEEEEQEEEEEFLEIDIDDITYCTNNEENGFIYELKEDGDVGNKVGYLKEGEPFFYADEK</sequence>
<name>A0A6C0IE99_9ZZZZ</name>
<feature type="compositionally biased region" description="Acidic residues" evidence="1">
    <location>
        <begin position="172"/>
        <end position="195"/>
    </location>
</feature>
<feature type="region of interest" description="Disordered" evidence="1">
    <location>
        <begin position="260"/>
        <end position="279"/>
    </location>
</feature>
<protein>
    <submittedName>
        <fullName evidence="2">Uncharacterized protein</fullName>
    </submittedName>
</protein>
<dbReference type="EMBL" id="MN740162">
    <property type="protein sequence ID" value="QHT91099.1"/>
    <property type="molecule type" value="Genomic_DNA"/>
</dbReference>